<name>A0A447V208_9ENTR</name>
<feature type="region of interest" description="Disordered" evidence="1">
    <location>
        <begin position="139"/>
        <end position="167"/>
    </location>
</feature>
<evidence type="ECO:0000313" key="4">
    <source>
        <dbReference type="Proteomes" id="UP000274122"/>
    </source>
</evidence>
<sequence>MVDLVQKVIYICCIVLNADCPVRKTVARSHNMPNFYHLLFAFASTITIILLSLLTLFSHYSSEHFRGKWTPRKPGQRKRQGSSRSNIGRICLGFLDYVGELYLEPFFIGSTGTIRAEIKEVKLVNQGKQVTRTYWYHHSFPHPEPQTRRLPISSEEISQSSLRPSHM</sequence>
<proteinExistence type="predicted"/>
<dbReference type="EMBL" id="LR134201">
    <property type="protein sequence ID" value="VEB97397.1"/>
    <property type="molecule type" value="Genomic_DNA"/>
</dbReference>
<evidence type="ECO:0000313" key="3">
    <source>
        <dbReference type="EMBL" id="VEB97397.1"/>
    </source>
</evidence>
<reference evidence="3 4" key="1">
    <citation type="submission" date="2018-12" db="EMBL/GenBank/DDBJ databases">
        <authorList>
            <consortium name="Pathogen Informatics"/>
        </authorList>
    </citation>
    <scope>NUCLEOTIDE SEQUENCE [LARGE SCALE GENOMIC DNA]</scope>
    <source>
        <strain evidence="3 4">NCTC11466</strain>
    </source>
</reference>
<protein>
    <submittedName>
        <fullName evidence="3">Uncharacterized protein</fullName>
    </submittedName>
</protein>
<dbReference type="KEGG" id="clap:NCTC11466_02139"/>
<gene>
    <name evidence="3" type="ORF">NCTC11466_02139</name>
</gene>
<feature type="transmembrane region" description="Helical" evidence="2">
    <location>
        <begin position="35"/>
        <end position="57"/>
    </location>
</feature>
<dbReference type="AlphaFoldDB" id="A0A447V208"/>
<accession>A0A447V208</accession>
<keyword evidence="2" id="KW-1133">Transmembrane helix</keyword>
<dbReference type="Proteomes" id="UP000274122">
    <property type="component" value="Chromosome"/>
</dbReference>
<keyword evidence="2" id="KW-0472">Membrane</keyword>
<organism evidence="3 4">
    <name type="scientific">Cedecea lapagei</name>
    <dbReference type="NCBI Taxonomy" id="158823"/>
    <lineage>
        <taxon>Bacteria</taxon>
        <taxon>Pseudomonadati</taxon>
        <taxon>Pseudomonadota</taxon>
        <taxon>Gammaproteobacteria</taxon>
        <taxon>Enterobacterales</taxon>
        <taxon>Enterobacteriaceae</taxon>
        <taxon>Cedecea</taxon>
    </lineage>
</organism>
<keyword evidence="4" id="KW-1185">Reference proteome</keyword>
<feature type="compositionally biased region" description="Polar residues" evidence="1">
    <location>
        <begin position="155"/>
        <end position="167"/>
    </location>
</feature>
<evidence type="ECO:0000256" key="2">
    <source>
        <dbReference type="SAM" id="Phobius"/>
    </source>
</evidence>
<evidence type="ECO:0000256" key="1">
    <source>
        <dbReference type="SAM" id="MobiDB-lite"/>
    </source>
</evidence>
<keyword evidence="2" id="KW-0812">Transmembrane</keyword>